<name>A0A3N8Q507_9BURK</name>
<gene>
    <name evidence="2" type="ORF">DF037_34500</name>
</gene>
<evidence type="ECO:0000313" key="2">
    <source>
        <dbReference type="EMBL" id="RQT18972.1"/>
    </source>
</evidence>
<dbReference type="EMBL" id="QTQX01000031">
    <property type="protein sequence ID" value="RQT18972.1"/>
    <property type="molecule type" value="Genomic_DNA"/>
</dbReference>
<sequence length="116" mass="12387">MGSAMKFTALAAIMLVPALALSQTSRAPLTRVQVRNQLIQFEDAGYYPSRKDNMYPAPIQAAAATVSCEFSGNPARQAATGPAPLFHSPSYALSGNDSSLASRRSNEMEPACAFCW</sequence>
<keyword evidence="1" id="KW-0732">Signal</keyword>
<dbReference type="Pfam" id="PF13663">
    <property type="entry name" value="DUF4148"/>
    <property type="match status" value="1"/>
</dbReference>
<evidence type="ECO:0000313" key="3">
    <source>
        <dbReference type="Proteomes" id="UP000269271"/>
    </source>
</evidence>
<dbReference type="InterPro" id="IPR025421">
    <property type="entry name" value="DUF4148"/>
</dbReference>
<dbReference type="AlphaFoldDB" id="A0A3N8Q507"/>
<dbReference type="Proteomes" id="UP000269271">
    <property type="component" value="Unassembled WGS sequence"/>
</dbReference>
<accession>A0A3N8Q507</accession>
<organism evidence="2 3">
    <name type="scientific">Burkholderia contaminans</name>
    <dbReference type="NCBI Taxonomy" id="488447"/>
    <lineage>
        <taxon>Bacteria</taxon>
        <taxon>Pseudomonadati</taxon>
        <taxon>Pseudomonadota</taxon>
        <taxon>Betaproteobacteria</taxon>
        <taxon>Burkholderiales</taxon>
        <taxon>Burkholderiaceae</taxon>
        <taxon>Burkholderia</taxon>
        <taxon>Burkholderia cepacia complex</taxon>
    </lineage>
</organism>
<dbReference type="KEGG" id="bcon:NL30_35970"/>
<evidence type="ECO:0000256" key="1">
    <source>
        <dbReference type="SAM" id="SignalP"/>
    </source>
</evidence>
<protein>
    <submittedName>
        <fullName evidence="2">DUF4148 domain-containing protein</fullName>
    </submittedName>
</protein>
<dbReference type="RefSeq" id="WP_047853360.1">
    <property type="nucleotide sequence ID" value="NZ_CADEVL010000011.1"/>
</dbReference>
<reference evidence="2 3" key="1">
    <citation type="submission" date="2018-08" db="EMBL/GenBank/DDBJ databases">
        <title>Comparative analysis of Burkholderia isolates from Puerto Rico.</title>
        <authorList>
            <person name="Hall C."/>
            <person name="Sahl J."/>
            <person name="Wagner D."/>
        </authorList>
    </citation>
    <scope>NUCLEOTIDE SEQUENCE [LARGE SCALE GENOMIC DNA]</scope>
    <source>
        <strain evidence="2 3">Bp9001</strain>
    </source>
</reference>
<feature type="chain" id="PRO_5043185003" evidence="1">
    <location>
        <begin position="23"/>
        <end position="116"/>
    </location>
</feature>
<proteinExistence type="predicted"/>
<comment type="caution">
    <text evidence="2">The sequence shown here is derived from an EMBL/GenBank/DDBJ whole genome shotgun (WGS) entry which is preliminary data.</text>
</comment>
<feature type="signal peptide" evidence="1">
    <location>
        <begin position="1"/>
        <end position="22"/>
    </location>
</feature>